<evidence type="ECO:0000313" key="9">
    <source>
        <dbReference type="EMBL" id="KAB5595675.1"/>
    </source>
</evidence>
<gene>
    <name evidence="9" type="ORF">CTheo_913</name>
</gene>
<dbReference type="InterPro" id="IPR050335">
    <property type="entry name" value="ERT1_acuK_gluconeogen_tf"/>
</dbReference>
<feature type="compositionally biased region" description="Basic and acidic residues" evidence="7">
    <location>
        <begin position="473"/>
        <end position="482"/>
    </location>
</feature>
<evidence type="ECO:0000259" key="8">
    <source>
        <dbReference type="PROSITE" id="PS50048"/>
    </source>
</evidence>
<accession>A0A5N5QV83</accession>
<dbReference type="PROSITE" id="PS50048">
    <property type="entry name" value="ZN2_CY6_FUNGAL_2"/>
    <property type="match status" value="1"/>
</dbReference>
<dbReference type="InterPro" id="IPR001138">
    <property type="entry name" value="Zn2Cys6_DnaBD"/>
</dbReference>
<dbReference type="CDD" id="cd00067">
    <property type="entry name" value="GAL4"/>
    <property type="match status" value="1"/>
</dbReference>
<evidence type="ECO:0000256" key="5">
    <source>
        <dbReference type="ARBA" id="ARBA00023163"/>
    </source>
</evidence>
<dbReference type="PANTHER" id="PTHR47659">
    <property type="entry name" value="ZN(II)2CYS6 TRANSCRIPTION FACTOR (EUROFUNG)-RELATED"/>
    <property type="match status" value="1"/>
</dbReference>
<evidence type="ECO:0000256" key="3">
    <source>
        <dbReference type="ARBA" id="ARBA00023015"/>
    </source>
</evidence>
<evidence type="ECO:0000313" key="10">
    <source>
        <dbReference type="Proteomes" id="UP000383932"/>
    </source>
</evidence>
<dbReference type="GO" id="GO:0008270">
    <property type="term" value="F:zinc ion binding"/>
    <property type="evidence" value="ECO:0007669"/>
    <property type="project" value="InterPro"/>
</dbReference>
<keyword evidence="5" id="KW-0804">Transcription</keyword>
<evidence type="ECO:0000256" key="4">
    <source>
        <dbReference type="ARBA" id="ARBA00023125"/>
    </source>
</evidence>
<dbReference type="GO" id="GO:0000981">
    <property type="term" value="F:DNA-binding transcription factor activity, RNA polymerase II-specific"/>
    <property type="evidence" value="ECO:0007669"/>
    <property type="project" value="InterPro"/>
</dbReference>
<dbReference type="EMBL" id="SSOP01000007">
    <property type="protein sequence ID" value="KAB5595675.1"/>
    <property type="molecule type" value="Genomic_DNA"/>
</dbReference>
<feature type="region of interest" description="Disordered" evidence="7">
    <location>
        <begin position="353"/>
        <end position="390"/>
    </location>
</feature>
<dbReference type="OrthoDB" id="5575144at2759"/>
<dbReference type="PANTHER" id="PTHR47659:SF7">
    <property type="entry name" value="FUNGAL TRANSCRIPTIONAL REGULATORY PROTEIN, N-TERMINAL DOMAIN-CONTAINING PROTEIN"/>
    <property type="match status" value="1"/>
</dbReference>
<dbReference type="AlphaFoldDB" id="A0A5N5QV83"/>
<reference evidence="9 10" key="1">
    <citation type="journal article" date="2019" name="Fungal Biol. Biotechnol.">
        <title>Draft genome sequence of fastidious pathogen Ceratobasidium theobromae, which causes vascular-streak dieback in Theobroma cacao.</title>
        <authorList>
            <person name="Ali S.S."/>
            <person name="Asman A."/>
            <person name="Shao J."/>
            <person name="Firmansyah A.P."/>
            <person name="Susilo A.W."/>
            <person name="Rosmana A."/>
            <person name="McMahon P."/>
            <person name="Junaid M."/>
            <person name="Guest D."/>
            <person name="Kheng T.Y."/>
            <person name="Meinhardt L.W."/>
            <person name="Bailey B.A."/>
        </authorList>
    </citation>
    <scope>NUCLEOTIDE SEQUENCE [LARGE SCALE GENOMIC DNA]</scope>
    <source>
        <strain evidence="9 10">CT2</strain>
    </source>
</reference>
<dbReference type="SMART" id="SM00066">
    <property type="entry name" value="GAL4"/>
    <property type="match status" value="1"/>
</dbReference>
<comment type="caution">
    <text evidence="9">The sequence shown here is derived from an EMBL/GenBank/DDBJ whole genome shotgun (WGS) entry which is preliminary data.</text>
</comment>
<evidence type="ECO:0000256" key="7">
    <source>
        <dbReference type="SAM" id="MobiDB-lite"/>
    </source>
</evidence>
<feature type="compositionally biased region" description="Basic residues" evidence="7">
    <location>
        <begin position="357"/>
        <end position="368"/>
    </location>
</feature>
<evidence type="ECO:0000256" key="6">
    <source>
        <dbReference type="ARBA" id="ARBA00023242"/>
    </source>
</evidence>
<feature type="compositionally biased region" description="Basic and acidic residues" evidence="7">
    <location>
        <begin position="369"/>
        <end position="384"/>
    </location>
</feature>
<protein>
    <recommendedName>
        <fullName evidence="8">Zn(2)-C6 fungal-type domain-containing protein</fullName>
    </recommendedName>
</protein>
<feature type="region of interest" description="Disordered" evidence="7">
    <location>
        <begin position="473"/>
        <end position="494"/>
    </location>
</feature>
<dbReference type="Proteomes" id="UP000383932">
    <property type="component" value="Unassembled WGS sequence"/>
</dbReference>
<feature type="domain" description="Zn(2)-C6 fungal-type" evidence="8">
    <location>
        <begin position="322"/>
        <end position="353"/>
    </location>
</feature>
<name>A0A5N5QV83_9AGAM</name>
<sequence>MSSMLGAVLQGACTARCTWMQRSRGYVIGRGESADRVRARDVRSGWAAEVRANGSRHRHGDTHDCAGDGAPGVDTKGEAQALLNKLFPNVKSGPSTSRAVRPSDTAKLRAIELMRLKHKAVAGDPGRTQTRPGDRVHLRVVAGEKERGVVTGRAVDLAAKALGVSREDGRGKRKAIEAIAREQAEMGKAYLCDGDRAEHRQRQTGAVCGGFQRGSGSASQWPGGADRSAGSGFVSRASGSCGFRECGMQAVWLVITPRASPIDVEISASGAMPSRTSLSPPSLSLSLSPPLQYPLEMPYYEAPLAGQLVAAVRPKRKQVKNACSACQRACKRCDVGRPCERCIKYGMADSCRDSQRKERKKGVKRGPYKKRDEAGSSDGKRRLSDVPTVMSQDVQAVPVELHSVPSLRPPDGPFPYSTAVMVAPPVASHFDGDQFYRYDLSRYREDYRQRIDPPDHSPPRDRQYSAYDRVQDYAEPHDETPSVRDYSYPQRSYPDHDQYYYNAYSSTYPSYNYQPVSQPVQQQQSDAPYHHHLGRMLPDHYASTPSSINPYSAQPQMSTPLHYSPMRSPAKLAHRDSIDPSPSIVHHHQHHPQHVGNVQIQSN</sequence>
<evidence type="ECO:0000256" key="2">
    <source>
        <dbReference type="ARBA" id="ARBA00022833"/>
    </source>
</evidence>
<keyword evidence="1" id="KW-0479">Metal-binding</keyword>
<keyword evidence="6" id="KW-0539">Nucleus</keyword>
<keyword evidence="3" id="KW-0805">Transcription regulation</keyword>
<organism evidence="9 10">
    <name type="scientific">Ceratobasidium theobromae</name>
    <dbReference type="NCBI Taxonomy" id="1582974"/>
    <lineage>
        <taxon>Eukaryota</taxon>
        <taxon>Fungi</taxon>
        <taxon>Dikarya</taxon>
        <taxon>Basidiomycota</taxon>
        <taxon>Agaricomycotina</taxon>
        <taxon>Agaricomycetes</taxon>
        <taxon>Cantharellales</taxon>
        <taxon>Ceratobasidiaceae</taxon>
        <taxon>Ceratobasidium</taxon>
    </lineage>
</organism>
<evidence type="ECO:0000256" key="1">
    <source>
        <dbReference type="ARBA" id="ARBA00022723"/>
    </source>
</evidence>
<keyword evidence="2" id="KW-0862">Zinc</keyword>
<dbReference type="GO" id="GO:0003677">
    <property type="term" value="F:DNA binding"/>
    <property type="evidence" value="ECO:0007669"/>
    <property type="project" value="UniProtKB-KW"/>
</dbReference>
<keyword evidence="10" id="KW-1185">Reference proteome</keyword>
<feature type="region of interest" description="Disordered" evidence="7">
    <location>
        <begin position="565"/>
        <end position="603"/>
    </location>
</feature>
<proteinExistence type="predicted"/>
<keyword evidence="4" id="KW-0238">DNA-binding</keyword>